<sequence>MKLKFDGFFGKKNDSCVNMPKINKGSINIDHGGCFDKPSISVTVPHITTDNEAVSKLIAKEHTYTFKF</sequence>
<proteinExistence type="predicted"/>
<evidence type="ECO:0000313" key="4">
    <source>
        <dbReference type="Proteomes" id="UP000277577"/>
    </source>
</evidence>
<reference evidence="1 3" key="1">
    <citation type="submission" date="2015-11" db="EMBL/GenBank/DDBJ databases">
        <title>Genomic analysis of 38 Legionella species identifies large and diverse effector repertoires.</title>
        <authorList>
            <person name="Burstein D."/>
            <person name="Amaro F."/>
            <person name="Zusman T."/>
            <person name="Lifshitz Z."/>
            <person name="Cohen O."/>
            <person name="Gilbert J.A."/>
            <person name="Pupko T."/>
            <person name="Shuman H.A."/>
            <person name="Segal G."/>
        </authorList>
    </citation>
    <scope>NUCLEOTIDE SEQUENCE [LARGE SCALE GENOMIC DNA]</scope>
    <source>
        <strain evidence="1 3">ORW</strain>
    </source>
</reference>
<dbReference type="AlphaFoldDB" id="A0A0W0S996"/>
<evidence type="ECO:0000313" key="3">
    <source>
        <dbReference type="Proteomes" id="UP000054921"/>
    </source>
</evidence>
<evidence type="ECO:0000313" key="2">
    <source>
        <dbReference type="EMBL" id="VEB38187.1"/>
    </source>
</evidence>
<dbReference type="PATRIC" id="fig|28084.5.peg.2070"/>
<protein>
    <submittedName>
        <fullName evidence="1">Uncharacterized protein</fullName>
    </submittedName>
</protein>
<name>A0A0W0S996_9GAMM</name>
<accession>A0A0W0S996</accession>
<keyword evidence="4" id="KW-1185">Reference proteome</keyword>
<organism evidence="1 3">
    <name type="scientific">Legionella cherrii</name>
    <dbReference type="NCBI Taxonomy" id="28084"/>
    <lineage>
        <taxon>Bacteria</taxon>
        <taxon>Pseudomonadati</taxon>
        <taxon>Pseudomonadota</taxon>
        <taxon>Gammaproteobacteria</taxon>
        <taxon>Legionellales</taxon>
        <taxon>Legionellaceae</taxon>
        <taxon>Legionella</taxon>
    </lineage>
</organism>
<dbReference type="EMBL" id="LNXW01000013">
    <property type="protein sequence ID" value="KTC79888.1"/>
    <property type="molecule type" value="Genomic_DNA"/>
</dbReference>
<dbReference type="EMBL" id="LR134173">
    <property type="protein sequence ID" value="VEB38187.1"/>
    <property type="molecule type" value="Genomic_DNA"/>
</dbReference>
<evidence type="ECO:0000313" key="1">
    <source>
        <dbReference type="EMBL" id="KTC79888.1"/>
    </source>
</evidence>
<dbReference type="Proteomes" id="UP000054921">
    <property type="component" value="Unassembled WGS sequence"/>
</dbReference>
<reference evidence="2 4" key="2">
    <citation type="submission" date="2018-12" db="EMBL/GenBank/DDBJ databases">
        <authorList>
            <consortium name="Pathogen Informatics"/>
        </authorList>
    </citation>
    <scope>NUCLEOTIDE SEQUENCE [LARGE SCALE GENOMIC DNA]</scope>
    <source>
        <strain evidence="2 4">NCTC11976</strain>
    </source>
</reference>
<dbReference type="RefSeq" id="WP_051544407.1">
    <property type="nucleotide sequence ID" value="NZ_CAAAIT010000001.1"/>
</dbReference>
<dbReference type="Proteomes" id="UP000277577">
    <property type="component" value="Chromosome"/>
</dbReference>
<dbReference type="OrthoDB" id="5652977at2"/>
<gene>
    <name evidence="1" type="ORF">Lche_1908</name>
    <name evidence="2" type="ORF">NCTC11976_02604</name>
</gene>